<dbReference type="InterPro" id="IPR037185">
    <property type="entry name" value="EmrE-like"/>
</dbReference>
<evidence type="ECO:0000313" key="4">
    <source>
        <dbReference type="Proteomes" id="UP001295684"/>
    </source>
</evidence>
<feature type="transmembrane region" description="Helical" evidence="1">
    <location>
        <begin position="219"/>
        <end position="242"/>
    </location>
</feature>
<feature type="transmembrane region" description="Helical" evidence="1">
    <location>
        <begin position="190"/>
        <end position="207"/>
    </location>
</feature>
<protein>
    <recommendedName>
        <fullName evidence="2">EamA domain-containing protein</fullName>
    </recommendedName>
</protein>
<feature type="transmembrane region" description="Helical" evidence="1">
    <location>
        <begin position="71"/>
        <end position="92"/>
    </location>
</feature>
<feature type="transmembrane region" description="Helical" evidence="1">
    <location>
        <begin position="312"/>
        <end position="330"/>
    </location>
</feature>
<dbReference type="PANTHER" id="PTHR22911:SF137">
    <property type="entry name" value="SOLUTE CARRIER FAMILY 35 MEMBER G2-RELATED"/>
    <property type="match status" value="1"/>
</dbReference>
<dbReference type="Proteomes" id="UP001295684">
    <property type="component" value="Unassembled WGS sequence"/>
</dbReference>
<reference evidence="3" key="1">
    <citation type="submission" date="2023-07" db="EMBL/GenBank/DDBJ databases">
        <authorList>
            <consortium name="AG Swart"/>
            <person name="Singh M."/>
            <person name="Singh A."/>
            <person name="Seah K."/>
            <person name="Emmerich C."/>
        </authorList>
    </citation>
    <scope>NUCLEOTIDE SEQUENCE</scope>
    <source>
        <strain evidence="3">DP1</strain>
    </source>
</reference>
<accession>A0AAD1XIP6</accession>
<keyword evidence="1" id="KW-1133">Transmembrane helix</keyword>
<proteinExistence type="predicted"/>
<dbReference type="Pfam" id="PF00892">
    <property type="entry name" value="EamA"/>
    <property type="match status" value="1"/>
</dbReference>
<dbReference type="InterPro" id="IPR000620">
    <property type="entry name" value="EamA_dom"/>
</dbReference>
<sequence length="356" mass="39515">MKHFSGHSFEVDDEFHSFDCLNQKMILSKSETHRNSSTKKNLNTGDADLENIGSHSQSDVDQTKIQPLKGFICMFLSVVGMTLYHFFAKLATFRNSNLNNNDCVLFVGAINFAVFALLTTKDRISLNPFLFRDYFWPFCMSLLCALGINNLMILGVSLIPIGKAVLIFDINPIFCIILAGIILKESIEKVYIISACGSLIGIYLLTMKDEPNNSKSSPVFGTIIVVCAAIFQGLVFITVRILGAARIHYTLRPCYAGLTLLIYSIIVQGGIKAYTYEDIFLMSLSGLSCAMCLGFQTLAFSYQLASKLAPMIYIENIFTILADVVIFGYNFGKTDLLGIVIISCFIALPFLTRCLK</sequence>
<feature type="transmembrane region" description="Helical" evidence="1">
    <location>
        <begin position="134"/>
        <end position="159"/>
    </location>
</feature>
<keyword evidence="1" id="KW-0472">Membrane</keyword>
<organism evidence="3 4">
    <name type="scientific">Euplotes crassus</name>
    <dbReference type="NCBI Taxonomy" id="5936"/>
    <lineage>
        <taxon>Eukaryota</taxon>
        <taxon>Sar</taxon>
        <taxon>Alveolata</taxon>
        <taxon>Ciliophora</taxon>
        <taxon>Intramacronucleata</taxon>
        <taxon>Spirotrichea</taxon>
        <taxon>Hypotrichia</taxon>
        <taxon>Euplotida</taxon>
        <taxon>Euplotidae</taxon>
        <taxon>Moneuplotes</taxon>
    </lineage>
</organism>
<keyword evidence="1" id="KW-0812">Transmembrane</keyword>
<gene>
    <name evidence="3" type="ORF">ECRASSUSDP1_LOCUS14743</name>
</gene>
<feature type="domain" description="EamA" evidence="2">
    <location>
        <begin position="69"/>
        <end position="206"/>
    </location>
</feature>
<dbReference type="SUPFAM" id="SSF103481">
    <property type="entry name" value="Multidrug resistance efflux transporter EmrE"/>
    <property type="match status" value="2"/>
</dbReference>
<feature type="transmembrane region" description="Helical" evidence="1">
    <location>
        <begin position="279"/>
        <end position="300"/>
    </location>
</feature>
<name>A0AAD1XIP6_EUPCR</name>
<feature type="transmembrane region" description="Helical" evidence="1">
    <location>
        <begin position="165"/>
        <end position="183"/>
    </location>
</feature>
<evidence type="ECO:0000259" key="2">
    <source>
        <dbReference type="Pfam" id="PF00892"/>
    </source>
</evidence>
<dbReference type="AlphaFoldDB" id="A0AAD1XIP6"/>
<feature type="transmembrane region" description="Helical" evidence="1">
    <location>
        <begin position="336"/>
        <end position="355"/>
    </location>
</feature>
<dbReference type="PANTHER" id="PTHR22911">
    <property type="entry name" value="ACYL-MALONYL CONDENSING ENZYME-RELATED"/>
    <property type="match status" value="1"/>
</dbReference>
<evidence type="ECO:0000313" key="3">
    <source>
        <dbReference type="EMBL" id="CAI2373397.1"/>
    </source>
</evidence>
<feature type="transmembrane region" description="Helical" evidence="1">
    <location>
        <begin position="104"/>
        <end position="122"/>
    </location>
</feature>
<evidence type="ECO:0000256" key="1">
    <source>
        <dbReference type="SAM" id="Phobius"/>
    </source>
</evidence>
<feature type="transmembrane region" description="Helical" evidence="1">
    <location>
        <begin position="254"/>
        <end position="273"/>
    </location>
</feature>
<keyword evidence="4" id="KW-1185">Reference proteome</keyword>
<dbReference type="EMBL" id="CAMPGE010014743">
    <property type="protein sequence ID" value="CAI2373397.1"/>
    <property type="molecule type" value="Genomic_DNA"/>
</dbReference>
<comment type="caution">
    <text evidence="3">The sequence shown here is derived from an EMBL/GenBank/DDBJ whole genome shotgun (WGS) entry which is preliminary data.</text>
</comment>
<dbReference type="GO" id="GO:0016020">
    <property type="term" value="C:membrane"/>
    <property type="evidence" value="ECO:0007669"/>
    <property type="project" value="InterPro"/>
</dbReference>